<dbReference type="AlphaFoldDB" id="A0A177KCH5"/>
<evidence type="ECO:0000313" key="4">
    <source>
        <dbReference type="Proteomes" id="UP000076998"/>
    </source>
</evidence>
<sequence>MRIGLFGGFTVSQGPDQVRGAIPQAIVARLALTPGMPIATEDLLLDLWSTPTASVVSSLRAHISRLRARGWGEVLSNGRHGYRLDVAPDDVDVVRYRQLVDTDPDHPARVERLAEAEALWTGPPLASLREFPFAGRIVADLDGRRRTAVLELARRRLSAGDAAIAAAALAGYLSQRPPDEEVVRLQARALSASGRTSEALDVIDAHRDAGDMCDLRAAIVRQEPAPAGAEDPDRRRVDRTGIPIPLTRFIGRQSELDAVARGRAQSRLVTLAGPAGVGKTRLAIEAARRAGPEVDDVQRLVDLAAVPGPDQVRGAVADALGAADHSVEAMARLLGGRRALLLLDNAEHVLGATAALSSALLERCEGLHVVVTSREAMRMPGERVIAVEPLVGGAVTDAVTLFQQRAADVNGAVSWTEADLARVRELCERLDGLPLAIELAAARLDVLSLDDVIASLEAPVRSAGGRHDSIDDAIAWSMRLTTASERTVLGQLVEFAGSFTLDAVARICAGDDLDPREATAALARRSLVAPLAVEWGERRFRVLDAVRRHVRRSAVEVDLDGWRDRRADYLIDLAAQVSSRLRTPDVLRAKATLAVWRADLDDALTRMVADGDRSSAVALVSSLAWYWYERGLGADAVATIDRVLSLPGDPDPDRESAILHAAAFLRAVGPDPLETVRMTHRFAAVADRAAAPQWPALAHVMLAYLAAGAGEDDDAEEHLATSRRHADRIPDDAAWARLDVQMIRGDALRLLGRPSQALDVLADAYRTGIALGHSWVVKGACFVTGKVLTEVGRPADAVAILRTGALRSLESGDVTSAFAAIGAAAAAFVRLDRAEAAATVLGAVDTVGARHGYDPAGSDGEYTTQARTAARAALTDVEWDAAYAAGAGMSVRAVMEFLVAAS</sequence>
<dbReference type="Pfam" id="PF13401">
    <property type="entry name" value="AAA_22"/>
    <property type="match status" value="1"/>
</dbReference>
<accession>A0A177KCH5</accession>
<feature type="domain" description="Bacterial transcriptional activator" evidence="2">
    <location>
        <begin position="91"/>
        <end position="220"/>
    </location>
</feature>
<organism evidence="3 4">
    <name type="scientific">Microbacterium oleivorans</name>
    <dbReference type="NCBI Taxonomy" id="273677"/>
    <lineage>
        <taxon>Bacteria</taxon>
        <taxon>Bacillati</taxon>
        <taxon>Actinomycetota</taxon>
        <taxon>Actinomycetes</taxon>
        <taxon>Micrococcales</taxon>
        <taxon>Microbacteriaceae</taxon>
        <taxon>Microbacterium</taxon>
    </lineage>
</organism>
<comment type="caution">
    <text evidence="3">The sequence shown here is derived from an EMBL/GenBank/DDBJ whole genome shotgun (WGS) entry which is preliminary data.</text>
</comment>
<dbReference type="Gene3D" id="1.10.10.10">
    <property type="entry name" value="Winged helix-like DNA-binding domain superfamily/Winged helix DNA-binding domain"/>
    <property type="match status" value="1"/>
</dbReference>
<evidence type="ECO:0000259" key="2">
    <source>
        <dbReference type="SMART" id="SM01043"/>
    </source>
</evidence>
<dbReference type="RefSeq" id="WP_064001602.1">
    <property type="nucleotide sequence ID" value="NZ_LSTV01000001.1"/>
</dbReference>
<feature type="domain" description="AAA+ ATPase" evidence="1">
    <location>
        <begin position="265"/>
        <end position="391"/>
    </location>
</feature>
<dbReference type="SUPFAM" id="SSF48452">
    <property type="entry name" value="TPR-like"/>
    <property type="match status" value="2"/>
</dbReference>
<name>A0A177KCH5_9MICO</name>
<dbReference type="InterPro" id="IPR036388">
    <property type="entry name" value="WH-like_DNA-bd_sf"/>
</dbReference>
<dbReference type="InterPro" id="IPR005158">
    <property type="entry name" value="BTAD"/>
</dbReference>
<dbReference type="Proteomes" id="UP000076998">
    <property type="component" value="Unassembled WGS sequence"/>
</dbReference>
<dbReference type="SMART" id="SM01043">
    <property type="entry name" value="BTAD"/>
    <property type="match status" value="1"/>
</dbReference>
<dbReference type="PANTHER" id="PTHR47691">
    <property type="entry name" value="REGULATOR-RELATED"/>
    <property type="match status" value="1"/>
</dbReference>
<evidence type="ECO:0000259" key="1">
    <source>
        <dbReference type="SMART" id="SM00382"/>
    </source>
</evidence>
<dbReference type="InterPro" id="IPR049945">
    <property type="entry name" value="AAA_22"/>
</dbReference>
<gene>
    <name evidence="3" type="ORF">AYL44_02105</name>
</gene>
<dbReference type="SUPFAM" id="SSF52540">
    <property type="entry name" value="P-loop containing nucleoside triphosphate hydrolases"/>
    <property type="match status" value="1"/>
</dbReference>
<evidence type="ECO:0008006" key="5">
    <source>
        <dbReference type="Google" id="ProtNLM"/>
    </source>
</evidence>
<dbReference type="Gene3D" id="1.25.40.10">
    <property type="entry name" value="Tetratricopeptide repeat domain"/>
    <property type="match status" value="2"/>
</dbReference>
<dbReference type="OrthoDB" id="9812579at2"/>
<dbReference type="InterPro" id="IPR027417">
    <property type="entry name" value="P-loop_NTPase"/>
</dbReference>
<protein>
    <recommendedName>
        <fullName evidence="5">ATPase</fullName>
    </recommendedName>
</protein>
<dbReference type="EMBL" id="LSTV01000001">
    <property type="protein sequence ID" value="OAH51093.1"/>
    <property type="molecule type" value="Genomic_DNA"/>
</dbReference>
<dbReference type="PANTHER" id="PTHR47691:SF3">
    <property type="entry name" value="HTH-TYPE TRANSCRIPTIONAL REGULATOR RV0890C-RELATED"/>
    <property type="match status" value="1"/>
</dbReference>
<reference evidence="3 4" key="1">
    <citation type="submission" date="2016-02" db="EMBL/GenBank/DDBJ databases">
        <authorList>
            <person name="Wen L."/>
            <person name="He K."/>
            <person name="Yang H."/>
        </authorList>
    </citation>
    <scope>NUCLEOTIDE SEQUENCE [LARGE SCALE GENOMIC DNA]</scope>
    <source>
        <strain evidence="3 4">CD11_3</strain>
    </source>
</reference>
<dbReference type="GO" id="GO:0016887">
    <property type="term" value="F:ATP hydrolysis activity"/>
    <property type="evidence" value="ECO:0007669"/>
    <property type="project" value="InterPro"/>
</dbReference>
<dbReference type="PRINTS" id="PR00364">
    <property type="entry name" value="DISEASERSIST"/>
</dbReference>
<dbReference type="InterPro" id="IPR003593">
    <property type="entry name" value="AAA+_ATPase"/>
</dbReference>
<evidence type="ECO:0000313" key="3">
    <source>
        <dbReference type="EMBL" id="OAH51093.1"/>
    </source>
</evidence>
<dbReference type="SMART" id="SM00382">
    <property type="entry name" value="AAA"/>
    <property type="match status" value="1"/>
</dbReference>
<proteinExistence type="predicted"/>
<dbReference type="Pfam" id="PF03704">
    <property type="entry name" value="BTAD"/>
    <property type="match status" value="1"/>
</dbReference>
<dbReference type="Gene3D" id="3.40.50.300">
    <property type="entry name" value="P-loop containing nucleotide triphosphate hydrolases"/>
    <property type="match status" value="1"/>
</dbReference>
<dbReference type="InterPro" id="IPR011990">
    <property type="entry name" value="TPR-like_helical_dom_sf"/>
</dbReference>